<sequence length="351" mass="40729">QIHFTHQMIHLLIVIAERISSMHVMMTNKGFNQYIANNIDLAIPFVYQQVQIKELAFDILRVQVVVQDIIISKLVSAKVNTEFYDGYVLAEAKDWEVQFDFAFRVDQQWYPYLKDEGTGSIMLNMKQNLNISGVSENGHIQIVVNRAHNEVKNLKIVMQSRYSFMYDSIISLITNDITQLFNTKLEQFCVELLLNLANYNLQNFTQISVFQNSETNQSWTNVSVSPQFLCVSSPAQPTKMDQLSNIQMQSKFFNDDVQFFISREVFETFYDMKCRFVHTGLYCNELLIKIQPEILKQGVSYDVIGFRGKNQVIQPKLDLNIPSYTNANTLENLQVVYLDENWAVVKGSQMR</sequence>
<protein>
    <submittedName>
        <fullName evidence="1">BPI-like protein</fullName>
    </submittedName>
</protein>
<dbReference type="Gene3D" id="3.15.10.10">
    <property type="entry name" value="Bactericidal permeability-increasing protein, domain 1"/>
    <property type="match status" value="1"/>
</dbReference>
<gene>
    <name evidence="1" type="ORF">TPC1_10287</name>
</gene>
<accession>A0A146KKT9</accession>
<name>A0A146KKT9_9EUKA</name>
<dbReference type="EMBL" id="GDID01000212">
    <property type="protein sequence ID" value="JAP96394.1"/>
    <property type="molecule type" value="Transcribed_RNA"/>
</dbReference>
<dbReference type="SUPFAM" id="SSF55394">
    <property type="entry name" value="Bactericidal permeability-increasing protein, BPI"/>
    <property type="match status" value="1"/>
</dbReference>
<reference evidence="1" key="1">
    <citation type="submission" date="2015-07" db="EMBL/GenBank/DDBJ databases">
        <title>Adaptation to a free-living lifestyle via gene acquisitions in the diplomonad Trepomonas sp. PC1.</title>
        <authorList>
            <person name="Xu F."/>
            <person name="Jerlstrom-Hultqvist J."/>
            <person name="Kolisko M."/>
            <person name="Simpson A.G.B."/>
            <person name="Roger A.J."/>
            <person name="Svard S.G."/>
            <person name="Andersson J.O."/>
        </authorList>
    </citation>
    <scope>NUCLEOTIDE SEQUENCE</scope>
    <source>
        <strain evidence="1">PC1</strain>
    </source>
</reference>
<organism evidence="1">
    <name type="scientific">Trepomonas sp. PC1</name>
    <dbReference type="NCBI Taxonomy" id="1076344"/>
    <lineage>
        <taxon>Eukaryota</taxon>
        <taxon>Metamonada</taxon>
        <taxon>Diplomonadida</taxon>
        <taxon>Hexamitidae</taxon>
        <taxon>Hexamitinae</taxon>
        <taxon>Trepomonas</taxon>
    </lineage>
</organism>
<dbReference type="GO" id="GO:0008289">
    <property type="term" value="F:lipid binding"/>
    <property type="evidence" value="ECO:0007669"/>
    <property type="project" value="InterPro"/>
</dbReference>
<dbReference type="InterPro" id="IPR017943">
    <property type="entry name" value="Bactericidal_perm-incr_a/b_dom"/>
</dbReference>
<dbReference type="AlphaFoldDB" id="A0A146KKT9"/>
<evidence type="ECO:0000313" key="1">
    <source>
        <dbReference type="EMBL" id="JAP96394.1"/>
    </source>
</evidence>
<feature type="non-terminal residue" evidence="1">
    <location>
        <position position="1"/>
    </location>
</feature>
<proteinExistence type="predicted"/>